<evidence type="ECO:0000259" key="10">
    <source>
        <dbReference type="Pfam" id="PF12819"/>
    </source>
</evidence>
<dbReference type="InterPro" id="IPR013210">
    <property type="entry name" value="LRR_N_plant-typ"/>
</dbReference>
<keyword evidence="2" id="KW-0433">Leucine-rich repeat</keyword>
<dbReference type="PANTHER" id="PTHR45631:SF45">
    <property type="entry name" value="LEUCINE-RICH REPEAT (LRR) FAMILY PROTEIN"/>
    <property type="match status" value="1"/>
</dbReference>
<evidence type="ECO:0000256" key="3">
    <source>
        <dbReference type="ARBA" id="ARBA00022692"/>
    </source>
</evidence>
<dbReference type="EMBL" id="CP136898">
    <property type="protein sequence ID" value="WOL19997.1"/>
    <property type="molecule type" value="Genomic_DNA"/>
</dbReference>
<keyword evidence="11" id="KW-0675">Receptor</keyword>
<keyword evidence="11" id="KW-0418">Kinase</keyword>
<evidence type="ECO:0000256" key="1">
    <source>
        <dbReference type="ARBA" id="ARBA00004167"/>
    </source>
</evidence>
<dbReference type="AlphaFoldDB" id="A0AAQ3LAE7"/>
<reference evidence="11 12" key="1">
    <citation type="submission" date="2023-10" db="EMBL/GenBank/DDBJ databases">
        <title>Chromosome-scale genome assembly provides insights into flower coloration mechanisms of Canna indica.</title>
        <authorList>
            <person name="Li C."/>
        </authorList>
    </citation>
    <scope>NUCLEOTIDE SEQUENCE [LARGE SCALE GENOMIC DNA]</scope>
    <source>
        <tissue evidence="11">Flower</tissue>
    </source>
</reference>
<dbReference type="GO" id="GO:0016301">
    <property type="term" value="F:kinase activity"/>
    <property type="evidence" value="ECO:0007669"/>
    <property type="project" value="UniProtKB-KW"/>
</dbReference>
<dbReference type="FunFam" id="3.80.10.10:FF:000129">
    <property type="entry name" value="Leucine-rich repeat receptor-like kinase"/>
    <property type="match status" value="1"/>
</dbReference>
<dbReference type="Pfam" id="PF08263">
    <property type="entry name" value="LRRNT_2"/>
    <property type="match status" value="1"/>
</dbReference>
<feature type="chain" id="PRO_5043003612" evidence="8">
    <location>
        <begin position="21"/>
        <end position="510"/>
    </location>
</feature>
<feature type="domain" description="Malectin-like" evidence="10">
    <location>
        <begin position="30"/>
        <end position="348"/>
    </location>
</feature>
<proteinExistence type="predicted"/>
<dbReference type="InterPro" id="IPR024788">
    <property type="entry name" value="Malectin-like_Carb-bd_dom"/>
</dbReference>
<dbReference type="Proteomes" id="UP001327560">
    <property type="component" value="Chromosome 9"/>
</dbReference>
<dbReference type="Gene3D" id="2.60.120.430">
    <property type="entry name" value="Galactose-binding lectin"/>
    <property type="match status" value="1"/>
</dbReference>
<evidence type="ECO:0000256" key="2">
    <source>
        <dbReference type="ARBA" id="ARBA00022614"/>
    </source>
</evidence>
<feature type="domain" description="Leucine-rich repeat-containing N-terminal plant-type" evidence="9">
    <location>
        <begin position="366"/>
        <end position="397"/>
    </location>
</feature>
<evidence type="ECO:0000313" key="11">
    <source>
        <dbReference type="EMBL" id="WOL19997.1"/>
    </source>
</evidence>
<keyword evidence="6" id="KW-1133">Transmembrane helix</keyword>
<dbReference type="InterPro" id="IPR001611">
    <property type="entry name" value="Leu-rich_rpt"/>
</dbReference>
<evidence type="ECO:0000256" key="8">
    <source>
        <dbReference type="SAM" id="SignalP"/>
    </source>
</evidence>
<evidence type="ECO:0000313" key="12">
    <source>
        <dbReference type="Proteomes" id="UP001327560"/>
    </source>
</evidence>
<dbReference type="InterPro" id="IPR032675">
    <property type="entry name" value="LRR_dom_sf"/>
</dbReference>
<sequence>MMLPLSIVLCLLFLPVFLSASPSLRRGLNINCGAKNVENIGGIQWIADDRFTKVGNTSDLDNPDLVPKLSSLRYFPDESARKYCFAIPAAKGAKYLIRTFYFYGGFDGGEEPPVFDQILGGTKWSTVNTSESYANGLANYYEIVTVSPRKTLSVCLARNEHTTSSPFISAIEVEHLEASMYNSTDFAMFALSTVARHRFGFDGQITGYPDDAFNRYWEPFTDANPVVESRSNASSLELWNRPPEMAFRRALTTSRGKDLVVRWPAMALPNASYYLALYFQDNRSPSPFSWRVFDVLVNGRTFYSGLNVSTDGAVVYGDNWSLAGPTEIRMVPAVGSPVGPVINAGELLMVVPLGGRTLTRDVIAMEALARSFGNPPSDWSGDPCLPQSNSWTGVTCSAGKFIRVVSLNLTNFGISGTLPSNIAKLTAISSLWLGGNKINGPIPDMSSLKQLVSLHLEDNQFNGTIPPSLGNLPKLQELYLQNNNLQGPIPDSLKQRKGIVLQVSPGNHGF</sequence>
<comment type="subcellular location">
    <subcellularLocation>
        <location evidence="1">Membrane</location>
        <topology evidence="1">Single-pass membrane protein</topology>
    </subcellularLocation>
</comment>
<evidence type="ECO:0000256" key="4">
    <source>
        <dbReference type="ARBA" id="ARBA00022729"/>
    </source>
</evidence>
<keyword evidence="5" id="KW-0677">Repeat</keyword>
<evidence type="ECO:0000256" key="6">
    <source>
        <dbReference type="ARBA" id="ARBA00022989"/>
    </source>
</evidence>
<feature type="signal peptide" evidence="8">
    <location>
        <begin position="1"/>
        <end position="20"/>
    </location>
</feature>
<dbReference type="PANTHER" id="PTHR45631">
    <property type="entry name" value="OS07G0107800 PROTEIN-RELATED"/>
    <property type="match status" value="1"/>
</dbReference>
<gene>
    <name evidence="11" type="ORF">Cni_G28799</name>
</gene>
<dbReference type="SUPFAM" id="SSF52058">
    <property type="entry name" value="L domain-like"/>
    <property type="match status" value="1"/>
</dbReference>
<keyword evidence="12" id="KW-1185">Reference proteome</keyword>
<keyword evidence="11" id="KW-0808">Transferase</keyword>
<name>A0AAQ3LAE7_9LILI</name>
<keyword evidence="7" id="KW-0472">Membrane</keyword>
<evidence type="ECO:0000256" key="5">
    <source>
        <dbReference type="ARBA" id="ARBA00022737"/>
    </source>
</evidence>
<protein>
    <submittedName>
        <fullName evidence="11">LRR receptor-like serine/threonine-protein kinase</fullName>
    </submittedName>
</protein>
<keyword evidence="4 8" id="KW-0732">Signal</keyword>
<dbReference type="Pfam" id="PF00560">
    <property type="entry name" value="LRR_1"/>
    <property type="match status" value="2"/>
</dbReference>
<keyword evidence="3" id="KW-0812">Transmembrane</keyword>
<organism evidence="11 12">
    <name type="scientific">Canna indica</name>
    <name type="common">Indian-shot</name>
    <dbReference type="NCBI Taxonomy" id="4628"/>
    <lineage>
        <taxon>Eukaryota</taxon>
        <taxon>Viridiplantae</taxon>
        <taxon>Streptophyta</taxon>
        <taxon>Embryophyta</taxon>
        <taxon>Tracheophyta</taxon>
        <taxon>Spermatophyta</taxon>
        <taxon>Magnoliopsida</taxon>
        <taxon>Liliopsida</taxon>
        <taxon>Zingiberales</taxon>
        <taxon>Cannaceae</taxon>
        <taxon>Canna</taxon>
    </lineage>
</organism>
<accession>A0AAQ3LAE7</accession>
<dbReference type="Pfam" id="PF12819">
    <property type="entry name" value="Malectin_like"/>
    <property type="match status" value="1"/>
</dbReference>
<evidence type="ECO:0000256" key="7">
    <source>
        <dbReference type="ARBA" id="ARBA00023136"/>
    </source>
</evidence>
<dbReference type="Gene3D" id="3.80.10.10">
    <property type="entry name" value="Ribonuclease Inhibitor"/>
    <property type="match status" value="1"/>
</dbReference>
<evidence type="ECO:0000259" key="9">
    <source>
        <dbReference type="Pfam" id="PF08263"/>
    </source>
</evidence>
<dbReference type="GO" id="GO:0016020">
    <property type="term" value="C:membrane"/>
    <property type="evidence" value="ECO:0007669"/>
    <property type="project" value="UniProtKB-SubCell"/>
</dbReference>